<evidence type="ECO:0000313" key="2">
    <source>
        <dbReference type="Proteomes" id="UP000230159"/>
    </source>
</evidence>
<sequence>MPTLWNQNQEKNFFTKSLEFATPEQLFYITKDKKFLAYWPKNYDGAKTTLQSRNSLIGSYTEKWATDLFSEIAKAVGGYSVQGVISEEIELTNQSPTDVAICKTKDIIQKPQNILMIIEVKMSVVWNWEFAPATKNLVSIGDYRTHQGNPGLLRSDTMLKAIGKSINIRVSSFSASNIPIIIIGNTPVTKSYYEKVDHLKRNGIIQGFWSINPKPLDNNGENIKSTQYKGFYRFDEYEELKQNAIDLLKEEREFFSSMQTQRKLGEIIEIANKEATYEAKAQKFLTLLRQSKE</sequence>
<name>A0A2H0D1A6_9BACT</name>
<dbReference type="AlphaFoldDB" id="A0A2H0D1A6"/>
<reference evidence="1 2" key="1">
    <citation type="submission" date="2017-09" db="EMBL/GenBank/DDBJ databases">
        <title>Depth-based differentiation of microbial function through sediment-hosted aquifers and enrichment of novel symbionts in the deep terrestrial subsurface.</title>
        <authorList>
            <person name="Probst A.J."/>
            <person name="Ladd B."/>
            <person name="Jarett J.K."/>
            <person name="Geller-Mcgrath D.E."/>
            <person name="Sieber C.M."/>
            <person name="Emerson J.B."/>
            <person name="Anantharaman K."/>
            <person name="Thomas B.C."/>
            <person name="Malmstrom R."/>
            <person name="Stieglmeier M."/>
            <person name="Klingl A."/>
            <person name="Woyke T."/>
            <person name="Ryan C.M."/>
            <person name="Banfield J.F."/>
        </authorList>
    </citation>
    <scope>NUCLEOTIDE SEQUENCE [LARGE SCALE GENOMIC DNA]</scope>
    <source>
        <strain evidence="1">CG22_combo_CG10-13_8_21_14_all_39_9</strain>
    </source>
</reference>
<proteinExistence type="predicted"/>
<accession>A0A2H0D1A6</accession>
<organism evidence="1 2">
    <name type="scientific">Candidatus Kuenenbacteria bacterium CG22_combo_CG10-13_8_21_14_all_39_9</name>
    <dbReference type="NCBI Taxonomy" id="1974621"/>
    <lineage>
        <taxon>Bacteria</taxon>
        <taxon>Candidatus Kueneniibacteriota</taxon>
    </lineage>
</organism>
<gene>
    <name evidence="1" type="ORF">COW86_00950</name>
</gene>
<dbReference type="Proteomes" id="UP000230159">
    <property type="component" value="Unassembled WGS sequence"/>
</dbReference>
<protein>
    <submittedName>
        <fullName evidence="1">Uncharacterized protein</fullName>
    </submittedName>
</protein>
<dbReference type="EMBL" id="PCTN01000042">
    <property type="protein sequence ID" value="PIP75935.1"/>
    <property type="molecule type" value="Genomic_DNA"/>
</dbReference>
<evidence type="ECO:0000313" key="1">
    <source>
        <dbReference type="EMBL" id="PIP75935.1"/>
    </source>
</evidence>
<comment type="caution">
    <text evidence="1">The sequence shown here is derived from an EMBL/GenBank/DDBJ whole genome shotgun (WGS) entry which is preliminary data.</text>
</comment>